<dbReference type="EMBL" id="AP025739">
    <property type="protein sequence ID" value="BDI28003.1"/>
    <property type="molecule type" value="Genomic_DNA"/>
</dbReference>
<proteinExistence type="predicted"/>
<dbReference type="RefSeq" id="WP_119319965.1">
    <property type="nucleotide sequence ID" value="NZ_AP025739.1"/>
</dbReference>
<sequence>MAAFVVTAAMRSYRVALRNLVRGQREIGMNVETKAELRERLAKTERLFDDAIYGMGAAGAPVDGCMTSGYLSTCFSLS</sequence>
<evidence type="ECO:0000313" key="2">
    <source>
        <dbReference type="Proteomes" id="UP000287394"/>
    </source>
</evidence>
<evidence type="ECO:0000313" key="1">
    <source>
        <dbReference type="EMBL" id="BDI28003.1"/>
    </source>
</evidence>
<gene>
    <name evidence="1" type="ORF">CCAX7_000540</name>
</gene>
<name>A0A402CRF8_9BACT</name>
<keyword evidence="2" id="KW-1185">Reference proteome</keyword>
<accession>A0A402CRF8</accession>
<dbReference type="AlphaFoldDB" id="A0A402CRF8"/>
<reference evidence="1 2" key="1">
    <citation type="journal article" date="2019" name="Int. J. Syst. Evol. Microbiol.">
        <title>Capsulimonas corticalis gen. nov., sp. nov., an aerobic capsulated bacterium, of a novel bacterial order, Capsulimonadales ord. nov., of the class Armatimonadia of the phylum Armatimonadetes.</title>
        <authorList>
            <person name="Li J."/>
            <person name="Kudo C."/>
            <person name="Tonouchi A."/>
        </authorList>
    </citation>
    <scope>NUCLEOTIDE SEQUENCE [LARGE SCALE GENOMIC DNA]</scope>
    <source>
        <strain evidence="1 2">AX-7</strain>
    </source>
</reference>
<dbReference type="Proteomes" id="UP000287394">
    <property type="component" value="Chromosome"/>
</dbReference>
<protein>
    <submittedName>
        <fullName evidence="1">Uncharacterized protein</fullName>
    </submittedName>
</protein>
<dbReference type="KEGG" id="ccot:CCAX7_000540"/>
<organism evidence="1 2">
    <name type="scientific">Capsulimonas corticalis</name>
    <dbReference type="NCBI Taxonomy" id="2219043"/>
    <lineage>
        <taxon>Bacteria</taxon>
        <taxon>Bacillati</taxon>
        <taxon>Armatimonadota</taxon>
        <taxon>Armatimonadia</taxon>
        <taxon>Capsulimonadales</taxon>
        <taxon>Capsulimonadaceae</taxon>
        <taxon>Capsulimonas</taxon>
    </lineage>
</organism>